<name>A0A963Z7J6_9PROT</name>
<dbReference type="InterPro" id="IPR019302">
    <property type="entry name" value="CAP12/PCTIR_TIR_dom"/>
</dbReference>
<dbReference type="AlphaFoldDB" id="A0A963Z7J6"/>
<dbReference type="EMBL" id="JAESVA010000021">
    <property type="protein sequence ID" value="MCB8884023.1"/>
    <property type="molecule type" value="Genomic_DNA"/>
</dbReference>
<comment type="caution">
    <text evidence="2">The sequence shown here is derived from an EMBL/GenBank/DDBJ whole genome shotgun (WGS) entry which is preliminary data.</text>
</comment>
<keyword evidence="3" id="KW-1185">Reference proteome</keyword>
<organism evidence="2 3">
    <name type="scientific">Acidisoma cellulosilyticum</name>
    <dbReference type="NCBI Taxonomy" id="2802395"/>
    <lineage>
        <taxon>Bacteria</taxon>
        <taxon>Pseudomonadati</taxon>
        <taxon>Pseudomonadota</taxon>
        <taxon>Alphaproteobacteria</taxon>
        <taxon>Acetobacterales</taxon>
        <taxon>Acidocellaceae</taxon>
        <taxon>Acidisoma</taxon>
    </lineage>
</organism>
<dbReference type="Pfam" id="PF10137">
    <property type="entry name" value="CAP12-PCTIR_TIR"/>
    <property type="match status" value="1"/>
</dbReference>
<reference evidence="2 3" key="1">
    <citation type="journal article" date="2021" name="Microorganisms">
        <title>Acidisoma silvae sp. nov. and Acidisomacellulosilytica sp. nov., Two Acidophilic Bacteria Isolated from Decaying Wood, Hydrolyzing Cellulose and Producing Poly-3-hydroxybutyrate.</title>
        <authorList>
            <person name="Mieszkin S."/>
            <person name="Pouder E."/>
            <person name="Uroz S."/>
            <person name="Simon-Colin C."/>
            <person name="Alain K."/>
        </authorList>
    </citation>
    <scope>NUCLEOTIDE SEQUENCE [LARGE SCALE GENOMIC DNA]</scope>
    <source>
        <strain evidence="2 3">HW T5.17</strain>
    </source>
</reference>
<dbReference type="RefSeq" id="WP_227310765.1">
    <property type="nucleotide sequence ID" value="NZ_JAESVA010000021.1"/>
</dbReference>
<feature type="domain" description="CD-NTase-associated protein 12/Pycsar effector protein TIR" evidence="1">
    <location>
        <begin position="153"/>
        <end position="271"/>
    </location>
</feature>
<gene>
    <name evidence="2" type="ORF">ACELLULO517_27555</name>
</gene>
<dbReference type="GO" id="GO:0050135">
    <property type="term" value="F:NADP+ nucleosidase activity"/>
    <property type="evidence" value="ECO:0007669"/>
    <property type="project" value="InterPro"/>
</dbReference>
<evidence type="ECO:0000259" key="1">
    <source>
        <dbReference type="Pfam" id="PF10137"/>
    </source>
</evidence>
<sequence>MAPRRPSPQREPPQLTIEQKRNRITRLERCIAELEAFDIQTIQKRFSSEVSVLQTDIEQALAAAFGEGTPTFQRYEGAARLDQAPVFLGTTGGWHGGSDGFQDIRETEEARKNLREGRTRSIALLRSAIQTLEDEIADASPAIRTSPPTIGNKVFVVHGHDEGAKHGVARFLEKLGLEAIILGEQPDRGRTIIEKFEDHAGDVGFAVVLLTPDDVGQSKTVATGQERARQNVVFELGYFVGKLGRGRACLLRKGAVEIPSDLAGVIYTEMDDHNGWQSKLVQELKAAKMEFDANRLWT</sequence>
<evidence type="ECO:0000313" key="3">
    <source>
        <dbReference type="Proteomes" id="UP000721844"/>
    </source>
</evidence>
<proteinExistence type="predicted"/>
<dbReference type="Proteomes" id="UP000721844">
    <property type="component" value="Unassembled WGS sequence"/>
</dbReference>
<evidence type="ECO:0000313" key="2">
    <source>
        <dbReference type="EMBL" id="MCB8884023.1"/>
    </source>
</evidence>
<accession>A0A963Z7J6</accession>
<protein>
    <submittedName>
        <fullName evidence="2">Nucleotide-binding protein</fullName>
    </submittedName>
</protein>